<comment type="caution">
    <text evidence="1">The sequence shown here is derived from an EMBL/GenBank/DDBJ whole genome shotgun (WGS) entry which is preliminary data.</text>
</comment>
<accession>A0A8H5Z6I3</accession>
<sequence>MSVELATKLGTWLQEVIGILGQELHHTAEFRLSFRSLTQALVLECHQSEMPLCELAFVKGPRSGHGSASIFVHWSETMKIPRCSHCLNVIASMAQDVTISHLISTQPSKVETTSPSPSNR</sequence>
<name>A0A8H5Z6I3_COCSA</name>
<evidence type="ECO:0000313" key="2">
    <source>
        <dbReference type="Proteomes" id="UP000624244"/>
    </source>
</evidence>
<dbReference type="EMBL" id="WNKQ01000023">
    <property type="protein sequence ID" value="KAF5844448.1"/>
    <property type="molecule type" value="Genomic_DNA"/>
</dbReference>
<gene>
    <name evidence="1" type="ORF">GGP41_001427</name>
</gene>
<organism evidence="1 2">
    <name type="scientific">Cochliobolus sativus</name>
    <name type="common">Common root rot and spot blotch fungus</name>
    <name type="synonym">Bipolaris sorokiniana</name>
    <dbReference type="NCBI Taxonomy" id="45130"/>
    <lineage>
        <taxon>Eukaryota</taxon>
        <taxon>Fungi</taxon>
        <taxon>Dikarya</taxon>
        <taxon>Ascomycota</taxon>
        <taxon>Pezizomycotina</taxon>
        <taxon>Dothideomycetes</taxon>
        <taxon>Pleosporomycetidae</taxon>
        <taxon>Pleosporales</taxon>
        <taxon>Pleosporineae</taxon>
        <taxon>Pleosporaceae</taxon>
        <taxon>Bipolaris</taxon>
    </lineage>
</organism>
<proteinExistence type="predicted"/>
<protein>
    <submittedName>
        <fullName evidence="1">Uncharacterized protein</fullName>
    </submittedName>
</protein>
<evidence type="ECO:0000313" key="1">
    <source>
        <dbReference type="EMBL" id="KAF5844448.1"/>
    </source>
</evidence>
<dbReference type="AlphaFoldDB" id="A0A8H5Z6I3"/>
<dbReference type="Proteomes" id="UP000624244">
    <property type="component" value="Unassembled WGS sequence"/>
</dbReference>
<reference evidence="1" key="1">
    <citation type="submission" date="2019-11" db="EMBL/GenBank/DDBJ databases">
        <title>Bipolaris sorokiniana Genome sequencing.</title>
        <authorList>
            <person name="Wang H."/>
        </authorList>
    </citation>
    <scope>NUCLEOTIDE SEQUENCE</scope>
</reference>